<organism evidence="1 2">
    <name type="scientific">Caenimonas terrae</name>
    <dbReference type="NCBI Taxonomy" id="696074"/>
    <lineage>
        <taxon>Bacteria</taxon>
        <taxon>Pseudomonadati</taxon>
        <taxon>Pseudomonadota</taxon>
        <taxon>Betaproteobacteria</taxon>
        <taxon>Burkholderiales</taxon>
        <taxon>Comamonadaceae</taxon>
        <taxon>Caenimonas</taxon>
    </lineage>
</organism>
<comment type="caution">
    <text evidence="1">The sequence shown here is derived from an EMBL/GenBank/DDBJ whole genome shotgun (WGS) entry which is preliminary data.</text>
</comment>
<evidence type="ECO:0000313" key="1">
    <source>
        <dbReference type="EMBL" id="MFC5498152.1"/>
    </source>
</evidence>
<evidence type="ECO:0000313" key="2">
    <source>
        <dbReference type="Proteomes" id="UP001596037"/>
    </source>
</evidence>
<name>A0ABW0NGK7_9BURK</name>
<keyword evidence="2" id="KW-1185">Reference proteome</keyword>
<dbReference type="RefSeq" id="WP_376850212.1">
    <property type="nucleotide sequence ID" value="NZ_JBHSMF010000006.1"/>
</dbReference>
<dbReference type="Proteomes" id="UP001596037">
    <property type="component" value="Unassembled WGS sequence"/>
</dbReference>
<gene>
    <name evidence="1" type="ORF">ACFPOE_11450</name>
</gene>
<sequence length="209" mass="22994">METINPQLQKLTPEERELLAKYFIRKTMKGTMFGAMAGNTDAATIGQAIENQRAYAADTAKRESEEAALKAKAKAEHEAAMKALRDVVTVALVSKKVAEEHGMSGMLMDRRLEITVAYRNNGTKDIAGVKGALVVSDLFGDELSTFRISNDSTIRVGGSTIWSGGRSLQFNMGQNKDEKFAELPEDKYKVQWEPEVIVFTDGTKLSALK</sequence>
<proteinExistence type="predicted"/>
<reference evidence="2" key="1">
    <citation type="journal article" date="2019" name="Int. J. Syst. Evol. Microbiol.">
        <title>The Global Catalogue of Microorganisms (GCM) 10K type strain sequencing project: providing services to taxonomists for standard genome sequencing and annotation.</title>
        <authorList>
            <consortium name="The Broad Institute Genomics Platform"/>
            <consortium name="The Broad Institute Genome Sequencing Center for Infectious Disease"/>
            <person name="Wu L."/>
            <person name="Ma J."/>
        </authorList>
    </citation>
    <scope>NUCLEOTIDE SEQUENCE [LARGE SCALE GENOMIC DNA]</scope>
    <source>
        <strain evidence="2">CCUG 57401</strain>
    </source>
</reference>
<protein>
    <submittedName>
        <fullName evidence="1">Uncharacterized protein</fullName>
    </submittedName>
</protein>
<dbReference type="EMBL" id="JBHSMF010000006">
    <property type="protein sequence ID" value="MFC5498152.1"/>
    <property type="molecule type" value="Genomic_DNA"/>
</dbReference>
<accession>A0ABW0NGK7</accession>